<protein>
    <recommendedName>
        <fullName evidence="3">DUF4817 domain-containing protein</fullName>
    </recommendedName>
</protein>
<sequence length="93" mass="11185">LRWKQLKSNQHNYGWLRTNTLVRLVTTASESFVELCLRLFRRHFESDRNAEVLDQKAIMLWIRNFEGTNSILKLKPPGRRRFVRTPQQFKAVK</sequence>
<dbReference type="EMBL" id="BMAW01069451">
    <property type="protein sequence ID" value="GFT69065.1"/>
    <property type="molecule type" value="Genomic_DNA"/>
</dbReference>
<reference evidence="1" key="1">
    <citation type="submission" date="2020-08" db="EMBL/GenBank/DDBJ databases">
        <title>Multicomponent nature underlies the extraordinary mechanical properties of spider dragline silk.</title>
        <authorList>
            <person name="Kono N."/>
            <person name="Nakamura H."/>
            <person name="Mori M."/>
            <person name="Yoshida Y."/>
            <person name="Ohtoshi R."/>
            <person name="Malay A.D."/>
            <person name="Moran D.A.P."/>
            <person name="Tomita M."/>
            <person name="Numata K."/>
            <person name="Arakawa K."/>
        </authorList>
    </citation>
    <scope>NUCLEOTIDE SEQUENCE</scope>
</reference>
<comment type="caution">
    <text evidence="1">The sequence shown here is derived from an EMBL/GenBank/DDBJ whole genome shotgun (WGS) entry which is preliminary data.</text>
</comment>
<keyword evidence="2" id="KW-1185">Reference proteome</keyword>
<evidence type="ECO:0008006" key="3">
    <source>
        <dbReference type="Google" id="ProtNLM"/>
    </source>
</evidence>
<evidence type="ECO:0000313" key="2">
    <source>
        <dbReference type="Proteomes" id="UP000887013"/>
    </source>
</evidence>
<dbReference type="AlphaFoldDB" id="A0A8X6PK70"/>
<evidence type="ECO:0000313" key="1">
    <source>
        <dbReference type="EMBL" id="GFT69065.1"/>
    </source>
</evidence>
<gene>
    <name evidence="1" type="ORF">NPIL_241761</name>
</gene>
<proteinExistence type="predicted"/>
<organism evidence="1 2">
    <name type="scientific">Nephila pilipes</name>
    <name type="common">Giant wood spider</name>
    <name type="synonym">Nephila maculata</name>
    <dbReference type="NCBI Taxonomy" id="299642"/>
    <lineage>
        <taxon>Eukaryota</taxon>
        <taxon>Metazoa</taxon>
        <taxon>Ecdysozoa</taxon>
        <taxon>Arthropoda</taxon>
        <taxon>Chelicerata</taxon>
        <taxon>Arachnida</taxon>
        <taxon>Araneae</taxon>
        <taxon>Araneomorphae</taxon>
        <taxon>Entelegynae</taxon>
        <taxon>Araneoidea</taxon>
        <taxon>Nephilidae</taxon>
        <taxon>Nephila</taxon>
    </lineage>
</organism>
<name>A0A8X6PK70_NEPPI</name>
<accession>A0A8X6PK70</accession>
<feature type="non-terminal residue" evidence="1">
    <location>
        <position position="1"/>
    </location>
</feature>
<dbReference type="Proteomes" id="UP000887013">
    <property type="component" value="Unassembled WGS sequence"/>
</dbReference>